<dbReference type="SMART" id="SM01130">
    <property type="entry name" value="DHDPS"/>
    <property type="match status" value="1"/>
</dbReference>
<sequence length="292" mass="29253">MKFQGLSAFPITPMDGRGHVDAPALSRLVGDLAAAGVQSIGLLGSTGSYAYLPRGARAEVTALAVGAAGGVPVVVGIGAPGLGMVLDHARDAAEAGAAALLLAPVSYQPLREEEVFTLYRIVAAEAGLPVVLYNNPGTTGVHFSPALIARIGALPGVVAVKMPPSEAPAAEIAALRAALPSAVTLGYSGDAKFAGALAAGAEAWFSVLGGLFPGPCLAMLAAAGDAERLAALDARLAPVWELFARLTSYRVIHAAAGLMGYGTPVPPLPVLPLQGEELAAVEAALTQAGLLE</sequence>
<evidence type="ECO:0000313" key="7">
    <source>
        <dbReference type="Proteomes" id="UP000076128"/>
    </source>
</evidence>
<protein>
    <submittedName>
        <fullName evidence="6">Dihydrodipicolinate synthetase</fullName>
    </submittedName>
</protein>
<dbReference type="EMBL" id="CP012661">
    <property type="protein sequence ID" value="AMY69239.1"/>
    <property type="molecule type" value="Genomic_DNA"/>
</dbReference>
<evidence type="ECO:0000256" key="3">
    <source>
        <dbReference type="PIRNR" id="PIRNR001365"/>
    </source>
</evidence>
<dbReference type="Proteomes" id="UP000076128">
    <property type="component" value="Chromosome"/>
</dbReference>
<dbReference type="Gene3D" id="3.20.20.70">
    <property type="entry name" value="Aldolase class I"/>
    <property type="match status" value="1"/>
</dbReference>
<dbReference type="InterPro" id="IPR002220">
    <property type="entry name" value="DapA-like"/>
</dbReference>
<evidence type="ECO:0000256" key="5">
    <source>
        <dbReference type="PIRSR" id="PIRSR001365-2"/>
    </source>
</evidence>
<dbReference type="SUPFAM" id="SSF51569">
    <property type="entry name" value="Aldolase"/>
    <property type="match status" value="1"/>
</dbReference>
<keyword evidence="7" id="KW-1185">Reference proteome</keyword>
<evidence type="ECO:0000256" key="2">
    <source>
        <dbReference type="ARBA" id="ARBA00023239"/>
    </source>
</evidence>
<keyword evidence="2 3" id="KW-0456">Lyase</keyword>
<dbReference type="CDD" id="cd00408">
    <property type="entry name" value="DHDPS-like"/>
    <property type="match status" value="1"/>
</dbReference>
<evidence type="ECO:0000313" key="6">
    <source>
        <dbReference type="EMBL" id="AMY69239.1"/>
    </source>
</evidence>
<dbReference type="PIRSF" id="PIRSF001365">
    <property type="entry name" value="DHDPS"/>
    <property type="match status" value="1"/>
</dbReference>
<gene>
    <name evidence="6" type="ORF">AKL17_1990</name>
</gene>
<dbReference type="STRING" id="1335048.AKL17_1990"/>
<organism evidence="6 7">
    <name type="scientific">Frigidibacter mobilis</name>
    <dbReference type="NCBI Taxonomy" id="1335048"/>
    <lineage>
        <taxon>Bacteria</taxon>
        <taxon>Pseudomonadati</taxon>
        <taxon>Pseudomonadota</taxon>
        <taxon>Alphaproteobacteria</taxon>
        <taxon>Rhodobacterales</taxon>
        <taxon>Paracoccaceae</taxon>
        <taxon>Frigidibacter</taxon>
    </lineage>
</organism>
<reference evidence="6 7" key="1">
    <citation type="submission" date="2015-09" db="EMBL/GenBank/DDBJ databases">
        <title>Complete genome sequence of Defluviimonas alba cai42t isolated from an oilfield in Xinjiang.</title>
        <authorList>
            <person name="Geng S."/>
            <person name="Pan X."/>
            <person name="Wu X."/>
        </authorList>
    </citation>
    <scope>NUCLEOTIDE SEQUENCE [LARGE SCALE GENOMIC DNA]</scope>
    <source>
        <strain evidence="7">cai42</strain>
    </source>
</reference>
<comment type="similarity">
    <text evidence="1 3">Belongs to the DapA family.</text>
</comment>
<dbReference type="PANTHER" id="PTHR12128">
    <property type="entry name" value="DIHYDRODIPICOLINATE SYNTHASE"/>
    <property type="match status" value="1"/>
</dbReference>
<dbReference type="RefSeq" id="WP_084740004.1">
    <property type="nucleotide sequence ID" value="NZ_CP012661.1"/>
</dbReference>
<dbReference type="Pfam" id="PF00701">
    <property type="entry name" value="DHDPS"/>
    <property type="match status" value="1"/>
</dbReference>
<dbReference type="InterPro" id="IPR013785">
    <property type="entry name" value="Aldolase_TIM"/>
</dbReference>
<accession>A0A165SLS1</accession>
<evidence type="ECO:0000256" key="4">
    <source>
        <dbReference type="PIRSR" id="PIRSR001365-1"/>
    </source>
</evidence>
<name>A0A165SLS1_9RHOB</name>
<feature type="active site" description="Proton donor/acceptor" evidence="4">
    <location>
        <position position="133"/>
    </location>
</feature>
<evidence type="ECO:0000256" key="1">
    <source>
        <dbReference type="ARBA" id="ARBA00007592"/>
    </source>
</evidence>
<dbReference type="PRINTS" id="PR00146">
    <property type="entry name" value="DHPICSNTHASE"/>
</dbReference>
<dbReference type="OrthoDB" id="9778880at2"/>
<dbReference type="PANTHER" id="PTHR12128:SF66">
    <property type="entry name" value="4-HYDROXY-2-OXOGLUTARATE ALDOLASE, MITOCHONDRIAL"/>
    <property type="match status" value="1"/>
</dbReference>
<feature type="binding site" evidence="5">
    <location>
        <position position="46"/>
    </location>
    <ligand>
        <name>pyruvate</name>
        <dbReference type="ChEBI" id="CHEBI:15361"/>
    </ligand>
</feature>
<proteinExistence type="inferred from homology"/>
<dbReference type="GO" id="GO:0005829">
    <property type="term" value="C:cytosol"/>
    <property type="evidence" value="ECO:0007669"/>
    <property type="project" value="TreeGrafter"/>
</dbReference>
<dbReference type="KEGG" id="daa:AKL17_1990"/>
<dbReference type="GO" id="GO:0008840">
    <property type="term" value="F:4-hydroxy-tetrahydrodipicolinate synthase activity"/>
    <property type="evidence" value="ECO:0007669"/>
    <property type="project" value="TreeGrafter"/>
</dbReference>
<dbReference type="AlphaFoldDB" id="A0A165SLS1"/>
<feature type="active site" description="Schiff-base intermediate with substrate" evidence="4">
    <location>
        <position position="161"/>
    </location>
</feature>